<dbReference type="Proteomes" id="UP001056381">
    <property type="component" value="Chromosome"/>
</dbReference>
<reference evidence="2" key="1">
    <citation type="submission" date="2022-05" db="EMBL/GenBank/DDBJ databases">
        <title>Single-amplified genomics reveal most streamlined microbe among free-living bacteria.</title>
        <authorList>
            <person name="Roda-Garcia J."/>
            <person name="Haro-Moreno J.M."/>
            <person name="Rodriguez-Valera F."/>
            <person name="Almagro-Moreno S."/>
            <person name="Lopez-Perez M."/>
        </authorList>
    </citation>
    <scope>NUCLEOTIDE SEQUENCE</scope>
    <source>
        <strain evidence="2">TMED112-D2-2</strain>
    </source>
</reference>
<dbReference type="GO" id="GO:0009228">
    <property type="term" value="P:thiamine biosynthetic process"/>
    <property type="evidence" value="ECO:0007669"/>
    <property type="project" value="UniProtKB-KW"/>
</dbReference>
<dbReference type="AlphaFoldDB" id="A0A9Q8TYC8"/>
<name>A0A9Q8TYC8_9GAMM</name>
<evidence type="ECO:0000313" key="3">
    <source>
        <dbReference type="Proteomes" id="UP001056381"/>
    </source>
</evidence>
<feature type="domain" description="Thiamine phosphate synthase/TenI" evidence="1">
    <location>
        <begin position="18"/>
        <end position="167"/>
    </location>
</feature>
<accession>A0A9Q8TYC8</accession>
<keyword evidence="3" id="KW-1185">Reference proteome</keyword>
<sequence length="184" mass="21178">MAENIRDLIKDPKTFFLITGEFKKISTLKKKLLNTKKFNKKILILRIKEDTDQLDEIIFEVKKFCKKENVPLLLNSPNKFLYKAKGYHLTSKEIYEYKNSKNLILGASCHNEHDIIQAIDIGCSYAFLSPVIRKNGIDGIGWESFFSLKNKYPQISIIPLGGINESNSIIEAFAGISHWWNHQA</sequence>
<dbReference type="EMBL" id="CP097966">
    <property type="protein sequence ID" value="URQ63311.1"/>
    <property type="molecule type" value="Genomic_DNA"/>
</dbReference>
<gene>
    <name evidence="2" type="ORF">M9B40_00675</name>
</gene>
<dbReference type="Pfam" id="PF02581">
    <property type="entry name" value="TMP-TENI"/>
    <property type="match status" value="1"/>
</dbReference>
<dbReference type="InterPro" id="IPR036206">
    <property type="entry name" value="ThiamineP_synth_sf"/>
</dbReference>
<dbReference type="InterPro" id="IPR013785">
    <property type="entry name" value="Aldolase_TIM"/>
</dbReference>
<dbReference type="InterPro" id="IPR022998">
    <property type="entry name" value="ThiamineP_synth_TenI"/>
</dbReference>
<protein>
    <submittedName>
        <fullName evidence="2">Thiamine phosphate synthase</fullName>
    </submittedName>
</protein>
<evidence type="ECO:0000259" key="1">
    <source>
        <dbReference type="Pfam" id="PF02581"/>
    </source>
</evidence>
<proteinExistence type="predicted"/>
<dbReference type="Gene3D" id="3.20.20.70">
    <property type="entry name" value="Aldolase class I"/>
    <property type="match status" value="1"/>
</dbReference>
<organism evidence="2 3">
    <name type="scientific">SAR86 cluster bacterium</name>
    <dbReference type="NCBI Taxonomy" id="2030880"/>
    <lineage>
        <taxon>Bacteria</taxon>
        <taxon>Pseudomonadati</taxon>
        <taxon>Pseudomonadota</taxon>
        <taxon>Gammaproteobacteria</taxon>
        <taxon>SAR86 cluster</taxon>
    </lineage>
</organism>
<dbReference type="CDD" id="cd00564">
    <property type="entry name" value="TMP_TenI"/>
    <property type="match status" value="1"/>
</dbReference>
<dbReference type="SUPFAM" id="SSF51391">
    <property type="entry name" value="Thiamin phosphate synthase"/>
    <property type="match status" value="1"/>
</dbReference>
<evidence type="ECO:0000313" key="2">
    <source>
        <dbReference type="EMBL" id="URQ63311.1"/>
    </source>
</evidence>